<protein>
    <recommendedName>
        <fullName evidence="2">Glycosyltransferase N-terminal domain-containing protein</fullName>
    </recommendedName>
</protein>
<proteinExistence type="inferred from homology"/>
<dbReference type="SUPFAM" id="SSF53756">
    <property type="entry name" value="UDP-Glycosyltransferase/glycogen phosphorylase"/>
    <property type="match status" value="1"/>
</dbReference>
<dbReference type="Proteomes" id="UP000824120">
    <property type="component" value="Chromosome 4"/>
</dbReference>
<comment type="similarity">
    <text evidence="1">Belongs to the UDP-glycosyltransferase family.</text>
</comment>
<dbReference type="GO" id="GO:1901135">
    <property type="term" value="P:carbohydrate derivative metabolic process"/>
    <property type="evidence" value="ECO:0007669"/>
    <property type="project" value="UniProtKB-ARBA"/>
</dbReference>
<evidence type="ECO:0000313" key="4">
    <source>
        <dbReference type="Proteomes" id="UP000824120"/>
    </source>
</evidence>
<evidence type="ECO:0000313" key="3">
    <source>
        <dbReference type="EMBL" id="KAG5609384.1"/>
    </source>
</evidence>
<organism evidence="3 4">
    <name type="scientific">Solanum commersonii</name>
    <name type="common">Commerson's wild potato</name>
    <name type="synonym">Commerson's nightshade</name>
    <dbReference type="NCBI Taxonomy" id="4109"/>
    <lineage>
        <taxon>Eukaryota</taxon>
        <taxon>Viridiplantae</taxon>
        <taxon>Streptophyta</taxon>
        <taxon>Embryophyta</taxon>
        <taxon>Tracheophyta</taxon>
        <taxon>Spermatophyta</taxon>
        <taxon>Magnoliopsida</taxon>
        <taxon>eudicotyledons</taxon>
        <taxon>Gunneridae</taxon>
        <taxon>Pentapetalae</taxon>
        <taxon>asterids</taxon>
        <taxon>lamiids</taxon>
        <taxon>Solanales</taxon>
        <taxon>Solanaceae</taxon>
        <taxon>Solanoideae</taxon>
        <taxon>Solaneae</taxon>
        <taxon>Solanum</taxon>
    </lineage>
</organism>
<name>A0A9J5ZBY6_SOLCO</name>
<dbReference type="OrthoDB" id="1278362at2759"/>
<dbReference type="Gene3D" id="3.40.50.2000">
    <property type="entry name" value="Glycogen Phosphorylase B"/>
    <property type="match status" value="1"/>
</dbReference>
<dbReference type="Pfam" id="PF26168">
    <property type="entry name" value="Glyco_transf_N"/>
    <property type="match status" value="1"/>
</dbReference>
<reference evidence="3 4" key="1">
    <citation type="submission" date="2020-09" db="EMBL/GenBank/DDBJ databases">
        <title>De no assembly of potato wild relative species, Solanum commersonii.</title>
        <authorList>
            <person name="Cho K."/>
        </authorList>
    </citation>
    <scope>NUCLEOTIDE SEQUENCE [LARGE SCALE GENOMIC DNA]</scope>
    <source>
        <strain evidence="3">LZ3.2</strain>
        <tissue evidence="3">Leaf</tissue>
    </source>
</reference>
<dbReference type="PANTHER" id="PTHR48044:SF80">
    <property type="entry name" value="ZEATIN O-XYLOSYLTRANSFERASE-LIKE"/>
    <property type="match status" value="1"/>
</dbReference>
<dbReference type="PANTHER" id="PTHR48044">
    <property type="entry name" value="GLYCOSYLTRANSFERASE"/>
    <property type="match status" value="1"/>
</dbReference>
<comment type="caution">
    <text evidence="3">The sequence shown here is derived from an EMBL/GenBank/DDBJ whole genome shotgun (WGS) entry which is preliminary data.</text>
</comment>
<accession>A0A9J5ZBY6</accession>
<dbReference type="GO" id="GO:0008194">
    <property type="term" value="F:UDP-glycosyltransferase activity"/>
    <property type="evidence" value="ECO:0007669"/>
    <property type="project" value="UniProtKB-ARBA"/>
</dbReference>
<dbReference type="EMBL" id="JACXVP010000004">
    <property type="protein sequence ID" value="KAG5609384.1"/>
    <property type="molecule type" value="Genomic_DNA"/>
</dbReference>
<evidence type="ECO:0000259" key="2">
    <source>
        <dbReference type="Pfam" id="PF26168"/>
    </source>
</evidence>
<dbReference type="AlphaFoldDB" id="A0A9J5ZBY6"/>
<evidence type="ECO:0000256" key="1">
    <source>
        <dbReference type="ARBA" id="ARBA00009995"/>
    </source>
</evidence>
<gene>
    <name evidence="3" type="ORF">H5410_020665</name>
</gene>
<sequence length="71" mass="7881">MVPFPIQGHLNQLLQLACLLSSSHDLPVYYVGLATHNQQARVRANALNPSDIAKIHFHDIPTPEFASPPRL</sequence>
<dbReference type="InterPro" id="IPR058980">
    <property type="entry name" value="Glyco_transf_N"/>
</dbReference>
<feature type="domain" description="Glycosyltransferase N-terminal" evidence="2">
    <location>
        <begin position="1"/>
        <end position="69"/>
    </location>
</feature>
<keyword evidence="4" id="KW-1185">Reference proteome</keyword>